<dbReference type="Proteomes" id="UP000004310">
    <property type="component" value="Unassembled WGS sequence"/>
</dbReference>
<dbReference type="HOGENOM" id="CLU_434013_0_0_5"/>
<proteinExistence type="predicted"/>
<evidence type="ECO:0000313" key="2">
    <source>
        <dbReference type="EMBL" id="EAU41332.1"/>
    </source>
</evidence>
<comment type="caution">
    <text evidence="2">The sequence shown here is derived from an EMBL/GenBank/DDBJ whole genome shotgun (WGS) entry which is preliminary data.</text>
</comment>
<dbReference type="EMBL" id="AATP01000003">
    <property type="protein sequence ID" value="EAU41332.1"/>
    <property type="molecule type" value="Genomic_DNA"/>
</dbReference>
<feature type="domain" description="TniQ" evidence="1">
    <location>
        <begin position="6"/>
        <end position="143"/>
    </location>
</feature>
<keyword evidence="3" id="KW-1185">Reference proteome</keyword>
<dbReference type="InterPro" id="IPR009492">
    <property type="entry name" value="TniQ"/>
</dbReference>
<reference evidence="2 3" key="1">
    <citation type="journal article" date="2010" name="J. Bacteriol.">
        <title>Genome sequence of Fulvimarina pelagi HTCC2506T, a Mn(II)-oxidizing alphaproteobacterium possessing an aerobic anoxygenic photosynthetic gene cluster and Xanthorhodopsin.</title>
        <authorList>
            <person name="Kang I."/>
            <person name="Oh H.M."/>
            <person name="Lim S.I."/>
            <person name="Ferriera S."/>
            <person name="Giovannoni S.J."/>
            <person name="Cho J.C."/>
        </authorList>
    </citation>
    <scope>NUCLEOTIDE SEQUENCE [LARGE SCALE GENOMIC DNA]</scope>
    <source>
        <strain evidence="2 3">HTCC2506</strain>
    </source>
</reference>
<accession>Q0G266</accession>
<organism evidence="2 3">
    <name type="scientific">Fulvimarina pelagi HTCC2506</name>
    <dbReference type="NCBI Taxonomy" id="314231"/>
    <lineage>
        <taxon>Bacteria</taxon>
        <taxon>Pseudomonadati</taxon>
        <taxon>Pseudomonadota</taxon>
        <taxon>Alphaproteobacteria</taxon>
        <taxon>Hyphomicrobiales</taxon>
        <taxon>Aurantimonadaceae</taxon>
        <taxon>Fulvimarina</taxon>
    </lineage>
</organism>
<name>Q0G266_9HYPH</name>
<dbReference type="RefSeq" id="WP_007065381.1">
    <property type="nucleotide sequence ID" value="NZ_DS022272.1"/>
</dbReference>
<sequence>MRGTLPVRPPIGASETPVAYASRLARANGFDSIWGFAGFFGMDPHRLRAGRLDDLKGLSRLSGVALPRLESMAGRFLRDGRMRFGDEIVTMQGIRSTTIAFCPACIAEDLRSCEVLEEIERPWQRLEWRFRAITACGTHDARLEEHRIPPRFQTGDFTGALDWCRSTGLVPRKAQPAVFTRRQAYLAGRLRGETVTAGAFVDGLAWYAAARMFECVGTADLAPGMIRFRKNDILDDMGAVADRGFEILSDGEKAFAKWITDRIERSRTKETGAGWPASRSIFGDLADTLERTPDPEYVRIRAMIVEASLDRLPLAAGSTFLGTEVVMRRYHSLRSASSDAGLTAKRMTEILHEASLLPANASTLAPERILLPAGPVDTLIKNLRNLVPAAEIARIFGLPESQTRTAVELTCLTRMACPDGRIPDGAFDRRDVLALKKRLLAGAEAVDRMTDDRITLEGCLRHFHVRFADLVAMVESGRVGWRGLLRGSKDLRGLVFDREEMRRLTAKAEDGGLSLVEAMAYSGFHKTVLNHFVATGILARPEAVNPHNGRKVSAFRTADLDALRTQFVTLTALADEMNTEKAKLWKEIAAAGIAKFPEDVPVRQVVYRRSDVNAWTGSTCAF</sequence>
<dbReference type="AlphaFoldDB" id="Q0G266"/>
<protein>
    <recommendedName>
        <fullName evidence="1">TniQ domain-containing protein</fullName>
    </recommendedName>
</protein>
<dbReference type="STRING" id="217511.GCA_001463845_02168"/>
<evidence type="ECO:0000259" key="1">
    <source>
        <dbReference type="Pfam" id="PF06527"/>
    </source>
</evidence>
<dbReference type="Pfam" id="PF06527">
    <property type="entry name" value="TniQ"/>
    <property type="match status" value="1"/>
</dbReference>
<dbReference type="eggNOG" id="ENOG502ZA2F">
    <property type="taxonomic scope" value="Bacteria"/>
</dbReference>
<gene>
    <name evidence="2" type="ORF">FP2506_01155</name>
</gene>
<evidence type="ECO:0000313" key="3">
    <source>
        <dbReference type="Proteomes" id="UP000004310"/>
    </source>
</evidence>